<protein>
    <recommendedName>
        <fullName evidence="4">Transmembrane protein (PGPGW)</fullName>
    </recommendedName>
</protein>
<dbReference type="PATRIC" id="fig|1429438.4.peg.7604"/>
<evidence type="ECO:0000313" key="2">
    <source>
        <dbReference type="EMBL" id="ETW93122.1"/>
    </source>
</evidence>
<dbReference type="InterPro" id="IPR019099">
    <property type="entry name" value="Uncharacterised_PGPGW_TM"/>
</dbReference>
<dbReference type="AlphaFoldDB" id="W4L4Y5"/>
<gene>
    <name evidence="2" type="ORF">ETSY1_40585</name>
</gene>
<proteinExistence type="predicted"/>
<evidence type="ECO:0000256" key="1">
    <source>
        <dbReference type="SAM" id="Phobius"/>
    </source>
</evidence>
<dbReference type="Pfam" id="PF09656">
    <property type="entry name" value="PGPGW"/>
    <property type="match status" value="1"/>
</dbReference>
<keyword evidence="1" id="KW-0472">Membrane</keyword>
<organism evidence="2 3">
    <name type="scientific">Entotheonella factor</name>
    <dbReference type="NCBI Taxonomy" id="1429438"/>
    <lineage>
        <taxon>Bacteria</taxon>
        <taxon>Pseudomonadati</taxon>
        <taxon>Nitrospinota/Tectimicrobiota group</taxon>
        <taxon>Candidatus Tectimicrobiota</taxon>
        <taxon>Candidatus Entotheonellia</taxon>
        <taxon>Candidatus Entotheonellales</taxon>
        <taxon>Candidatus Entotheonellaceae</taxon>
        <taxon>Candidatus Entotheonella</taxon>
    </lineage>
</organism>
<dbReference type="Proteomes" id="UP000019141">
    <property type="component" value="Unassembled WGS sequence"/>
</dbReference>
<accession>W4L4Y5</accession>
<dbReference type="EMBL" id="AZHW01001302">
    <property type="protein sequence ID" value="ETW93122.1"/>
    <property type="molecule type" value="Genomic_DNA"/>
</dbReference>
<evidence type="ECO:0008006" key="4">
    <source>
        <dbReference type="Google" id="ProtNLM"/>
    </source>
</evidence>
<comment type="caution">
    <text evidence="2">The sequence shown here is derived from an EMBL/GenBank/DDBJ whole genome shotgun (WGS) entry which is preliminary data.</text>
</comment>
<sequence length="149" mass="17179">MLSLTQLYEWFRSHETLWVWLGIASVVMFATTLLAVPFVVARIPTDYFIREHKPRRQAPRPPSQLFWLVFKNILGVILLLAGIAMLVLPGQGILTMLLGIMLMNFPGKYELERRIIQQPTVLKALNWMRTRANRPELIVDPPTADEAIR</sequence>
<keyword evidence="1" id="KW-1133">Transmembrane helix</keyword>
<keyword evidence="1" id="KW-0812">Transmembrane</keyword>
<reference evidence="2 3" key="1">
    <citation type="journal article" date="2014" name="Nature">
        <title>An environmental bacterial taxon with a large and distinct metabolic repertoire.</title>
        <authorList>
            <person name="Wilson M.C."/>
            <person name="Mori T."/>
            <person name="Ruckert C."/>
            <person name="Uria A.R."/>
            <person name="Helf M.J."/>
            <person name="Takada K."/>
            <person name="Gernert C."/>
            <person name="Steffens U.A."/>
            <person name="Heycke N."/>
            <person name="Schmitt S."/>
            <person name="Rinke C."/>
            <person name="Helfrich E.J."/>
            <person name="Brachmann A.O."/>
            <person name="Gurgui C."/>
            <person name="Wakimoto T."/>
            <person name="Kracht M."/>
            <person name="Crusemann M."/>
            <person name="Hentschel U."/>
            <person name="Abe I."/>
            <person name="Matsunaga S."/>
            <person name="Kalinowski J."/>
            <person name="Takeyama H."/>
            <person name="Piel J."/>
        </authorList>
    </citation>
    <scope>NUCLEOTIDE SEQUENCE [LARGE SCALE GENOMIC DNA]</scope>
    <source>
        <strain evidence="3">TSY1</strain>
    </source>
</reference>
<evidence type="ECO:0000313" key="3">
    <source>
        <dbReference type="Proteomes" id="UP000019141"/>
    </source>
</evidence>
<dbReference type="HOGENOM" id="CLU_137192_0_0_7"/>
<feature type="transmembrane region" description="Helical" evidence="1">
    <location>
        <begin position="65"/>
        <end position="87"/>
    </location>
</feature>
<keyword evidence="3" id="KW-1185">Reference proteome</keyword>
<feature type="transmembrane region" description="Helical" evidence="1">
    <location>
        <begin position="20"/>
        <end position="44"/>
    </location>
</feature>
<name>W4L4Y5_ENTF1</name>